<dbReference type="GO" id="GO:0005524">
    <property type="term" value="F:ATP binding"/>
    <property type="evidence" value="ECO:0007669"/>
    <property type="project" value="InterPro"/>
</dbReference>
<comment type="similarity">
    <text evidence="1">Belongs to the GSP E family.</text>
</comment>
<dbReference type="InterPro" id="IPR001482">
    <property type="entry name" value="T2SS/T4SS_dom"/>
</dbReference>
<dbReference type="Gene3D" id="3.30.450.90">
    <property type="match status" value="1"/>
</dbReference>
<dbReference type="SMART" id="SM00382">
    <property type="entry name" value="AAA"/>
    <property type="match status" value="1"/>
</dbReference>
<comment type="caution">
    <text evidence="3">The sequence shown here is derived from an EMBL/GenBank/DDBJ whole genome shotgun (WGS) entry which is preliminary data.</text>
</comment>
<dbReference type="InterPro" id="IPR006321">
    <property type="entry name" value="PilT/PilU"/>
</dbReference>
<dbReference type="CDD" id="cd01131">
    <property type="entry name" value="PilT"/>
    <property type="match status" value="1"/>
</dbReference>
<gene>
    <name evidence="3" type="ORF">HZA61_01110</name>
</gene>
<evidence type="ECO:0000313" key="3">
    <source>
        <dbReference type="EMBL" id="MBI5168064.1"/>
    </source>
</evidence>
<protein>
    <submittedName>
        <fullName evidence="3">PilT/PilU family type 4a pilus ATPase</fullName>
    </submittedName>
</protein>
<dbReference type="Gene3D" id="3.40.50.300">
    <property type="entry name" value="P-loop containing nucleotide triphosphate hydrolases"/>
    <property type="match status" value="1"/>
</dbReference>
<dbReference type="SUPFAM" id="SSF52540">
    <property type="entry name" value="P-loop containing nucleoside triphosphate hydrolases"/>
    <property type="match status" value="1"/>
</dbReference>
<dbReference type="PANTHER" id="PTHR30486">
    <property type="entry name" value="TWITCHING MOTILITY PROTEIN PILT"/>
    <property type="match status" value="1"/>
</dbReference>
<dbReference type="Pfam" id="PF00437">
    <property type="entry name" value="T2SSE"/>
    <property type="match status" value="1"/>
</dbReference>
<reference evidence="3" key="1">
    <citation type="submission" date="2020-07" db="EMBL/GenBank/DDBJ databases">
        <title>Huge and variable diversity of episymbiotic CPR bacteria and DPANN archaea in groundwater ecosystems.</title>
        <authorList>
            <person name="He C.Y."/>
            <person name="Keren R."/>
            <person name="Whittaker M."/>
            <person name="Farag I.F."/>
            <person name="Doudna J."/>
            <person name="Cate J.H.D."/>
            <person name="Banfield J.F."/>
        </authorList>
    </citation>
    <scope>NUCLEOTIDE SEQUENCE</scope>
    <source>
        <strain evidence="3">NC_groundwater_1813_Pr3_B-0.1um_71_17</strain>
    </source>
</reference>
<feature type="domain" description="AAA+ ATPase" evidence="2">
    <location>
        <begin position="129"/>
        <end position="343"/>
    </location>
</feature>
<evidence type="ECO:0000259" key="2">
    <source>
        <dbReference type="SMART" id="SM00382"/>
    </source>
</evidence>
<accession>A0A933S9A1</accession>
<dbReference type="Proteomes" id="UP000696931">
    <property type="component" value="Unassembled WGS sequence"/>
</dbReference>
<dbReference type="NCBIfam" id="TIGR01420">
    <property type="entry name" value="pilT_fam"/>
    <property type="match status" value="1"/>
</dbReference>
<dbReference type="InterPro" id="IPR003593">
    <property type="entry name" value="AAA+_ATPase"/>
</dbReference>
<name>A0A933S9A1_UNCEI</name>
<proteinExistence type="inferred from homology"/>
<dbReference type="InterPro" id="IPR027417">
    <property type="entry name" value="P-loop_NTPase"/>
</dbReference>
<dbReference type="InterPro" id="IPR050921">
    <property type="entry name" value="T4SS_GSP_E_ATPase"/>
</dbReference>
<sequence length="370" mass="40798">MSAVPADRDTVLRQAVELGASDLIISAGYPVMMQRWGALEPLPGSAVLSALDSRRLAESFLNPALHERFTRDLELDTRHFIPGIGHFRVNLFIQRGHWGAVVRVIPLHIPLPSDIGLPSHTVQKLLGFARGLILVTGPTGAGKSTTIASLLEQLNQTGPARHIITIEDPIEFLFEPKQAVFEQREVGVDTKTYARGLRGALRQMPHVIFVGEMRDLTSMSMALSAAETGNLVISTMATQSAAQTVTRIIDSFPPHQQPQIRAQLALTLRAVVSQLLLPRMDGKGRVAAREIMFATQAVQNLVRDDKVHQIPNVIATSLREDMVSMDDALAELVDRSLVDFEVTYPHYSDPEKRASVQKRFYRTASVKGHS</sequence>
<organism evidence="3 4">
    <name type="scientific">Eiseniibacteriota bacterium</name>
    <dbReference type="NCBI Taxonomy" id="2212470"/>
    <lineage>
        <taxon>Bacteria</taxon>
        <taxon>Candidatus Eiseniibacteriota</taxon>
    </lineage>
</organism>
<dbReference type="GO" id="GO:0016887">
    <property type="term" value="F:ATP hydrolysis activity"/>
    <property type="evidence" value="ECO:0007669"/>
    <property type="project" value="InterPro"/>
</dbReference>
<evidence type="ECO:0000256" key="1">
    <source>
        <dbReference type="ARBA" id="ARBA00006611"/>
    </source>
</evidence>
<evidence type="ECO:0000313" key="4">
    <source>
        <dbReference type="Proteomes" id="UP000696931"/>
    </source>
</evidence>
<dbReference type="AlphaFoldDB" id="A0A933S9A1"/>
<dbReference type="EMBL" id="JACRIW010000010">
    <property type="protein sequence ID" value="MBI5168064.1"/>
    <property type="molecule type" value="Genomic_DNA"/>
</dbReference>